<organism evidence="8 9">
    <name type="scientific">Candidatus Avipropionibacterium avicola</name>
    <dbReference type="NCBI Taxonomy" id="2840701"/>
    <lineage>
        <taxon>Bacteria</taxon>
        <taxon>Bacillati</taxon>
        <taxon>Actinomycetota</taxon>
        <taxon>Actinomycetes</taxon>
        <taxon>Propionibacteriales</taxon>
        <taxon>Propionibacteriaceae</taxon>
        <taxon>Propionibacteriaceae incertae sedis</taxon>
        <taxon>Candidatus Avipropionibacterium</taxon>
    </lineage>
</organism>
<sequence>MVVTDTAVIRPSQPSTPPPSTPQAAGIRALEDHLRLVDDLVQARLASVTTMWEEATHDREARRAAGVPSIDLAATIDAMVRSGGKRIRPTLALLGHRIGGGRGLPTDLVTLGAALELLHTFALVQDDVMDHSSTRRGRPTAHVQLADLHRERHGAGDSTRWGHSMAILAGDLAQAEAQDLMARVSPVVRRHWRLMVVELLHGQTRDLTGAAWRESDPERALTTARLKSGAYTIQRPLELGALVAGAGAATLDPLSEYGEHLGIAFALRDDVLGVWGDPTLTGKPAGDDLMEGKPTLIMALATQRLGDLPLLKRVGTATLTPSDVQQLQHLLVECGIRDEIENRIARHLSRGLSALDRLPRTDDDTDTDPVEALTTLAGRVAHRDC</sequence>
<dbReference type="PROSITE" id="PS00723">
    <property type="entry name" value="POLYPRENYL_SYNTHASE_1"/>
    <property type="match status" value="1"/>
</dbReference>
<keyword evidence="3 6" id="KW-0808">Transferase</keyword>
<evidence type="ECO:0000256" key="3">
    <source>
        <dbReference type="ARBA" id="ARBA00022679"/>
    </source>
</evidence>
<reference evidence="8" key="1">
    <citation type="submission" date="2020-10" db="EMBL/GenBank/DDBJ databases">
        <authorList>
            <person name="Gilroy R."/>
        </authorList>
    </citation>
    <scope>NUCLEOTIDE SEQUENCE</scope>
    <source>
        <strain evidence="8">ChiGjej1B1-24693</strain>
    </source>
</reference>
<dbReference type="SFLD" id="SFLDS00005">
    <property type="entry name" value="Isoprenoid_Synthase_Type_I"/>
    <property type="match status" value="1"/>
</dbReference>
<dbReference type="SUPFAM" id="SSF48576">
    <property type="entry name" value="Terpenoid synthases"/>
    <property type="match status" value="1"/>
</dbReference>
<evidence type="ECO:0000256" key="1">
    <source>
        <dbReference type="ARBA" id="ARBA00001946"/>
    </source>
</evidence>
<gene>
    <name evidence="8" type="ORF">IAA98_07495</name>
</gene>
<dbReference type="EMBL" id="DVLP01000225">
    <property type="protein sequence ID" value="HIT75411.1"/>
    <property type="molecule type" value="Genomic_DNA"/>
</dbReference>
<keyword evidence="5" id="KW-0460">Magnesium</keyword>
<dbReference type="Proteomes" id="UP000886842">
    <property type="component" value="Unassembled WGS sequence"/>
</dbReference>
<comment type="cofactor">
    <cofactor evidence="1">
        <name>Mg(2+)</name>
        <dbReference type="ChEBI" id="CHEBI:18420"/>
    </cofactor>
</comment>
<keyword evidence="4" id="KW-0479">Metal-binding</keyword>
<dbReference type="InterPro" id="IPR008949">
    <property type="entry name" value="Isoprenoid_synthase_dom_sf"/>
</dbReference>
<comment type="caution">
    <text evidence="8">The sequence shown here is derived from an EMBL/GenBank/DDBJ whole genome shotgun (WGS) entry which is preliminary data.</text>
</comment>
<dbReference type="GO" id="GO:0008299">
    <property type="term" value="P:isoprenoid biosynthetic process"/>
    <property type="evidence" value="ECO:0007669"/>
    <property type="project" value="InterPro"/>
</dbReference>
<dbReference type="GO" id="GO:0004659">
    <property type="term" value="F:prenyltransferase activity"/>
    <property type="evidence" value="ECO:0007669"/>
    <property type="project" value="InterPro"/>
</dbReference>
<name>A0A9D1GXP0_9ACTN</name>
<dbReference type="AlphaFoldDB" id="A0A9D1GXP0"/>
<evidence type="ECO:0000313" key="8">
    <source>
        <dbReference type="EMBL" id="HIT75411.1"/>
    </source>
</evidence>
<reference evidence="8" key="2">
    <citation type="journal article" date="2021" name="PeerJ">
        <title>Extensive microbial diversity within the chicken gut microbiome revealed by metagenomics and culture.</title>
        <authorList>
            <person name="Gilroy R."/>
            <person name="Ravi A."/>
            <person name="Getino M."/>
            <person name="Pursley I."/>
            <person name="Horton D.L."/>
            <person name="Alikhan N.F."/>
            <person name="Baker D."/>
            <person name="Gharbi K."/>
            <person name="Hall N."/>
            <person name="Watson M."/>
            <person name="Adriaenssens E.M."/>
            <person name="Foster-Nyarko E."/>
            <person name="Jarju S."/>
            <person name="Secka A."/>
            <person name="Antonio M."/>
            <person name="Oren A."/>
            <person name="Chaudhuri R.R."/>
            <person name="La Ragione R."/>
            <person name="Hildebrand F."/>
            <person name="Pallen M.J."/>
        </authorList>
    </citation>
    <scope>NUCLEOTIDE SEQUENCE</scope>
    <source>
        <strain evidence="8">ChiGjej1B1-24693</strain>
    </source>
</reference>
<evidence type="ECO:0000256" key="5">
    <source>
        <dbReference type="ARBA" id="ARBA00022842"/>
    </source>
</evidence>
<evidence type="ECO:0000313" key="9">
    <source>
        <dbReference type="Proteomes" id="UP000886842"/>
    </source>
</evidence>
<comment type="similarity">
    <text evidence="2 6">Belongs to the FPP/GGPP synthase family.</text>
</comment>
<dbReference type="PANTHER" id="PTHR12001">
    <property type="entry name" value="GERANYLGERANYL PYROPHOSPHATE SYNTHASE"/>
    <property type="match status" value="1"/>
</dbReference>
<accession>A0A9D1GXP0</accession>
<dbReference type="InterPro" id="IPR033749">
    <property type="entry name" value="Polyprenyl_synt_CS"/>
</dbReference>
<evidence type="ECO:0000256" key="6">
    <source>
        <dbReference type="RuleBase" id="RU004466"/>
    </source>
</evidence>
<evidence type="ECO:0000256" key="4">
    <source>
        <dbReference type="ARBA" id="ARBA00022723"/>
    </source>
</evidence>
<feature type="region of interest" description="Disordered" evidence="7">
    <location>
        <begin position="1"/>
        <end position="24"/>
    </location>
</feature>
<dbReference type="InterPro" id="IPR000092">
    <property type="entry name" value="Polyprenyl_synt"/>
</dbReference>
<evidence type="ECO:0000256" key="2">
    <source>
        <dbReference type="ARBA" id="ARBA00006706"/>
    </source>
</evidence>
<protein>
    <submittedName>
        <fullName evidence="8">Polyprenyl synthetase family protein</fullName>
    </submittedName>
</protein>
<evidence type="ECO:0000256" key="7">
    <source>
        <dbReference type="SAM" id="MobiDB-lite"/>
    </source>
</evidence>
<dbReference type="PANTHER" id="PTHR12001:SF85">
    <property type="entry name" value="SHORT CHAIN ISOPRENYL DIPHOSPHATE SYNTHASE"/>
    <property type="match status" value="1"/>
</dbReference>
<dbReference type="CDD" id="cd00685">
    <property type="entry name" value="Trans_IPPS_HT"/>
    <property type="match status" value="1"/>
</dbReference>
<dbReference type="Pfam" id="PF00348">
    <property type="entry name" value="polyprenyl_synt"/>
    <property type="match status" value="1"/>
</dbReference>
<proteinExistence type="inferred from homology"/>
<dbReference type="Gene3D" id="1.10.600.10">
    <property type="entry name" value="Farnesyl Diphosphate Synthase"/>
    <property type="match status" value="1"/>
</dbReference>
<dbReference type="GO" id="GO:0046872">
    <property type="term" value="F:metal ion binding"/>
    <property type="evidence" value="ECO:0007669"/>
    <property type="project" value="UniProtKB-KW"/>
</dbReference>